<protein>
    <recommendedName>
        <fullName evidence="2">Collagenase NC10/endostatin domain-containing protein</fullName>
    </recommendedName>
</protein>
<evidence type="ECO:0000259" key="2">
    <source>
        <dbReference type="Pfam" id="PF06482"/>
    </source>
</evidence>
<keyword evidence="4" id="KW-1185">Reference proteome</keyword>
<gene>
    <name evidence="3" type="ORF">CJOHNSTONI_LOCUS6324</name>
</gene>
<organism evidence="3 4">
    <name type="scientific">Cercopithifilaria johnstoni</name>
    <dbReference type="NCBI Taxonomy" id="2874296"/>
    <lineage>
        <taxon>Eukaryota</taxon>
        <taxon>Metazoa</taxon>
        <taxon>Ecdysozoa</taxon>
        <taxon>Nematoda</taxon>
        <taxon>Chromadorea</taxon>
        <taxon>Rhabditida</taxon>
        <taxon>Spirurina</taxon>
        <taxon>Spiruromorpha</taxon>
        <taxon>Filarioidea</taxon>
        <taxon>Onchocercidae</taxon>
        <taxon>Cercopithifilaria</taxon>
    </lineage>
</organism>
<evidence type="ECO:0000256" key="1">
    <source>
        <dbReference type="SAM" id="MobiDB-lite"/>
    </source>
</evidence>
<dbReference type="Gene3D" id="3.10.100.10">
    <property type="entry name" value="Mannose-Binding Protein A, subunit A"/>
    <property type="match status" value="1"/>
</dbReference>
<dbReference type="Proteomes" id="UP000746747">
    <property type="component" value="Unassembled WGS sequence"/>
</dbReference>
<sequence>VPNLSKTLRANIPKQSHQFISNDVHKSYVHGIQPSFDHKRQQKISEKSLHTKYSHFHHKSPLSPEINSSMYSYQQSRQTIGPQYQLLPPSRAEYRPPPGQLYPKYHLSSLSPLSNDRLSNLQQRDYHESSQKLHSISESHEKLQHHVRRQDENRLPVNWEHTTTESQIKSHYRPEYRPVSRDQLEEHGLTAQHNPEYQNPTVRPDSESIAMTTAATSFNRQRFKQSTISPPYEHDAHHRSRYPDREGIRYRERPEPNRAHSGLSPHSLHAKDLVLHLIALNTPMNGNMRGVRGADLACYQQARQASFRTTFRAFLSSHVQDVNKVVYSGDRDTPIVNLRGERLFDSWGDIFQQRHMADVPIYSFNRRNVFVDSTWPEKRVWHGSDLFGMRGDSGYCSEWGSAASSEVGRSSIIGRGLPLLRDSGDSNCSRELIVLCIENMSKYNVERRLGKKRAYFDD</sequence>
<accession>A0A8J2M6T1</accession>
<evidence type="ECO:0000313" key="4">
    <source>
        <dbReference type="Proteomes" id="UP000746747"/>
    </source>
</evidence>
<feature type="compositionally biased region" description="Polar residues" evidence="1">
    <location>
        <begin position="65"/>
        <end position="77"/>
    </location>
</feature>
<proteinExistence type="predicted"/>
<dbReference type="SUPFAM" id="SSF56436">
    <property type="entry name" value="C-type lectin-like"/>
    <property type="match status" value="1"/>
</dbReference>
<comment type="caution">
    <text evidence="3">The sequence shown here is derived from an EMBL/GenBank/DDBJ whole genome shotgun (WGS) entry which is preliminary data.</text>
</comment>
<dbReference type="AlphaFoldDB" id="A0A8J2M6T1"/>
<dbReference type="Pfam" id="PF06482">
    <property type="entry name" value="Endostatin"/>
    <property type="match status" value="1"/>
</dbReference>
<dbReference type="OrthoDB" id="5983381at2759"/>
<evidence type="ECO:0000313" key="3">
    <source>
        <dbReference type="EMBL" id="CAG9536400.1"/>
    </source>
</evidence>
<dbReference type="InterPro" id="IPR010515">
    <property type="entry name" value="Collagenase_NC10/endostatin"/>
</dbReference>
<name>A0A8J2M6T1_9BILA</name>
<feature type="non-terminal residue" evidence="3">
    <location>
        <position position="1"/>
    </location>
</feature>
<feature type="region of interest" description="Disordered" evidence="1">
    <location>
        <begin position="52"/>
        <end position="77"/>
    </location>
</feature>
<dbReference type="EMBL" id="CAKAEH010001449">
    <property type="protein sequence ID" value="CAG9536400.1"/>
    <property type="molecule type" value="Genomic_DNA"/>
</dbReference>
<reference evidence="3" key="1">
    <citation type="submission" date="2021-09" db="EMBL/GenBank/DDBJ databases">
        <authorList>
            <consortium name="Pathogen Informatics"/>
        </authorList>
    </citation>
    <scope>NUCLEOTIDE SEQUENCE</scope>
</reference>
<feature type="compositionally biased region" description="Basic and acidic residues" evidence="1">
    <location>
        <begin position="232"/>
        <end position="248"/>
    </location>
</feature>
<dbReference type="InterPro" id="IPR016187">
    <property type="entry name" value="CTDL_fold"/>
</dbReference>
<dbReference type="InterPro" id="IPR016186">
    <property type="entry name" value="C-type_lectin-like/link_sf"/>
</dbReference>
<feature type="domain" description="Collagenase NC10/endostatin" evidence="2">
    <location>
        <begin position="275"/>
        <end position="440"/>
    </location>
</feature>
<feature type="region of interest" description="Disordered" evidence="1">
    <location>
        <begin position="224"/>
        <end position="248"/>
    </location>
</feature>